<evidence type="ECO:0000256" key="2">
    <source>
        <dbReference type="SAM" id="SignalP"/>
    </source>
</evidence>
<dbReference type="OrthoDB" id="419709at2759"/>
<feature type="compositionally biased region" description="Low complexity" evidence="1">
    <location>
        <begin position="69"/>
        <end position="81"/>
    </location>
</feature>
<accession>A0A813GHD9</accession>
<proteinExistence type="predicted"/>
<feature type="chain" id="PRO_5032489163" evidence="2">
    <location>
        <begin position="21"/>
        <end position="643"/>
    </location>
</feature>
<reference evidence="3" key="1">
    <citation type="submission" date="2021-02" db="EMBL/GenBank/DDBJ databases">
        <authorList>
            <person name="Dougan E. K."/>
            <person name="Rhodes N."/>
            <person name="Thang M."/>
            <person name="Chan C."/>
        </authorList>
    </citation>
    <scope>NUCLEOTIDE SEQUENCE</scope>
</reference>
<feature type="non-terminal residue" evidence="3">
    <location>
        <position position="643"/>
    </location>
</feature>
<evidence type="ECO:0000313" key="4">
    <source>
        <dbReference type="Proteomes" id="UP000654075"/>
    </source>
</evidence>
<keyword evidence="2" id="KW-0732">Signal</keyword>
<gene>
    <name evidence="3" type="ORF">PGLA1383_LOCUS40792</name>
</gene>
<feature type="region of interest" description="Disordered" evidence="1">
    <location>
        <begin position="66"/>
        <end position="90"/>
    </location>
</feature>
<dbReference type="Proteomes" id="UP000654075">
    <property type="component" value="Unassembled WGS sequence"/>
</dbReference>
<evidence type="ECO:0000313" key="3">
    <source>
        <dbReference type="EMBL" id="CAE8623528.1"/>
    </source>
</evidence>
<keyword evidence="4" id="KW-1185">Reference proteome</keyword>
<organism evidence="3 4">
    <name type="scientific">Polarella glacialis</name>
    <name type="common">Dinoflagellate</name>
    <dbReference type="NCBI Taxonomy" id="89957"/>
    <lineage>
        <taxon>Eukaryota</taxon>
        <taxon>Sar</taxon>
        <taxon>Alveolata</taxon>
        <taxon>Dinophyceae</taxon>
        <taxon>Suessiales</taxon>
        <taxon>Suessiaceae</taxon>
        <taxon>Polarella</taxon>
    </lineage>
</organism>
<dbReference type="AlphaFoldDB" id="A0A813GHD9"/>
<comment type="caution">
    <text evidence="3">The sequence shown here is derived from an EMBL/GenBank/DDBJ whole genome shotgun (WGS) entry which is preliminary data.</text>
</comment>
<evidence type="ECO:0000256" key="1">
    <source>
        <dbReference type="SAM" id="MobiDB-lite"/>
    </source>
</evidence>
<dbReference type="EMBL" id="CAJNNV010028188">
    <property type="protein sequence ID" value="CAE8623528.1"/>
    <property type="molecule type" value="Genomic_DNA"/>
</dbReference>
<sequence length="643" mass="71994">MRLRHLLQLPILLSWRPLQAVENEGAEEADVSEGDDMRSLKCSEGLYPELNSRLWARYEECSEAAAGSNKNNNNKNNNNNNNHHHDSNASSFCLPTRVSDDLARLAGDIADSTLDFMDEHSSGGQWPFAMVECRSGLLSALLAYARPLLHTIRGQWNAQAAFVLAQRSCWPAMGFGDLAPGTDSAWPVTFREILNVVLWGEAWKQFGDEAEYEIPPRLPMPAAMVHRLTPAAPDSQRASRRGAGVPASKARGSKVLRILSTGHHASYPSAIFAMWRALVSKYDFELEDHSFDNRYCSNSGTCSVDVRFAWLGDELRNTLVRTCSGAYLKGFRDIDILADKLFDLVTDGGSSSPAARADVLLCTHPPYSCRLFWPLVLRLGLPLLGFFGGTLEAHVPEEGMESWLRDFRQMALHPLVQFAAIAPFLSEKMRYQTGVDIPAARGFGFHVMSQGAIYFPRRWDEVLIWKNSNECDNNQEEFDSVLEGLAAASSMSGSAPLRFKHLRELREEGWPSYADLASYRAVLLMAYEVLLMTFYEFYHMAIPLFVPSIEFGAFYMYRGPVTFPHCSLTLSDLDGNDAVFGGPDAADGEVRRSKAPYSPFARDSATARMAWLEAYTDWYRFPHVQHFSSLSELVNKLQTADMQ</sequence>
<protein>
    <submittedName>
        <fullName evidence="3">Uncharacterized protein</fullName>
    </submittedName>
</protein>
<feature type="signal peptide" evidence="2">
    <location>
        <begin position="1"/>
        <end position="20"/>
    </location>
</feature>
<name>A0A813GHD9_POLGL</name>